<protein>
    <submittedName>
        <fullName evidence="3">Endonuclease domain-containing protein</fullName>
    </submittedName>
</protein>
<dbReference type="InterPro" id="IPR047216">
    <property type="entry name" value="Endonuclease_DUF559_bact"/>
</dbReference>
<organism evidence="3 4">
    <name type="scientific">Solimonas fluminis</name>
    <dbReference type="NCBI Taxonomy" id="2086571"/>
    <lineage>
        <taxon>Bacteria</taxon>
        <taxon>Pseudomonadati</taxon>
        <taxon>Pseudomonadota</taxon>
        <taxon>Gammaproteobacteria</taxon>
        <taxon>Nevskiales</taxon>
        <taxon>Nevskiaceae</taxon>
        <taxon>Solimonas</taxon>
    </lineage>
</organism>
<dbReference type="PANTHER" id="PTHR38590">
    <property type="entry name" value="BLL0828 PROTEIN"/>
    <property type="match status" value="1"/>
</dbReference>
<dbReference type="AlphaFoldDB" id="A0A2S5TBK6"/>
<accession>A0A2S5TBK6</accession>
<keyword evidence="3" id="KW-0540">Nuclease</keyword>
<keyword evidence="4" id="KW-1185">Reference proteome</keyword>
<reference evidence="3 4" key="1">
    <citation type="submission" date="2018-02" db="EMBL/GenBank/DDBJ databases">
        <title>Genome sequencing of Solimonas sp. HR-BB.</title>
        <authorList>
            <person name="Lee Y."/>
            <person name="Jeon C.O."/>
        </authorList>
    </citation>
    <scope>NUCLEOTIDE SEQUENCE [LARGE SCALE GENOMIC DNA]</scope>
    <source>
        <strain evidence="3 4">HR-BB</strain>
    </source>
</reference>
<keyword evidence="3" id="KW-0378">Hydrolase</keyword>
<dbReference type="InterPro" id="IPR007569">
    <property type="entry name" value="DUF559"/>
</dbReference>
<dbReference type="OrthoDB" id="9798754at2"/>
<feature type="region of interest" description="Disordered" evidence="1">
    <location>
        <begin position="1"/>
        <end position="22"/>
    </location>
</feature>
<dbReference type="EMBL" id="PSNW01000013">
    <property type="protein sequence ID" value="PPE72379.1"/>
    <property type="molecule type" value="Genomic_DNA"/>
</dbReference>
<dbReference type="CDD" id="cd01038">
    <property type="entry name" value="Endonuclease_DUF559"/>
    <property type="match status" value="1"/>
</dbReference>
<comment type="caution">
    <text evidence="3">The sequence shown here is derived from an EMBL/GenBank/DDBJ whole genome shotgun (WGS) entry which is preliminary data.</text>
</comment>
<dbReference type="PANTHER" id="PTHR38590:SF1">
    <property type="entry name" value="BLL0828 PROTEIN"/>
    <property type="match status" value="1"/>
</dbReference>
<gene>
    <name evidence="3" type="ORF">C3942_18880</name>
</gene>
<dbReference type="Gene3D" id="3.40.960.10">
    <property type="entry name" value="VSR Endonuclease"/>
    <property type="match status" value="1"/>
</dbReference>
<dbReference type="Pfam" id="PF04480">
    <property type="entry name" value="DUF559"/>
    <property type="match status" value="1"/>
</dbReference>
<keyword evidence="3" id="KW-0255">Endonuclease</keyword>
<dbReference type="SUPFAM" id="SSF52980">
    <property type="entry name" value="Restriction endonuclease-like"/>
    <property type="match status" value="1"/>
</dbReference>
<sequence>MSSQSALLPSPSGRGAGGEGRAVKVPLPAGLKTFARELRGSQTDVESAMWYLLRDRRFFGLKFRRQHPVQPYVLDFFCQELSLAVELDGGQHNEGNNVKRDKTRSAELARRGIQVARYWNDEVLKQTESVLEDLMLRVQQLGLSLTPDPSPEGRGGARQ</sequence>
<evidence type="ECO:0000256" key="1">
    <source>
        <dbReference type="SAM" id="MobiDB-lite"/>
    </source>
</evidence>
<feature type="domain" description="DUF559" evidence="2">
    <location>
        <begin position="32"/>
        <end position="137"/>
    </location>
</feature>
<name>A0A2S5TBK6_9GAMM</name>
<evidence type="ECO:0000313" key="4">
    <source>
        <dbReference type="Proteomes" id="UP000238220"/>
    </source>
</evidence>
<evidence type="ECO:0000313" key="3">
    <source>
        <dbReference type="EMBL" id="PPE72379.1"/>
    </source>
</evidence>
<dbReference type="InterPro" id="IPR011335">
    <property type="entry name" value="Restrct_endonuc-II-like"/>
</dbReference>
<dbReference type="Proteomes" id="UP000238220">
    <property type="component" value="Unassembled WGS sequence"/>
</dbReference>
<evidence type="ECO:0000259" key="2">
    <source>
        <dbReference type="Pfam" id="PF04480"/>
    </source>
</evidence>
<dbReference type="GO" id="GO:0004519">
    <property type="term" value="F:endonuclease activity"/>
    <property type="evidence" value="ECO:0007669"/>
    <property type="project" value="UniProtKB-KW"/>
</dbReference>
<proteinExistence type="predicted"/>